<feature type="domain" description="Major facilitator superfamily (MFS) profile" evidence="7">
    <location>
        <begin position="71"/>
        <end position="496"/>
    </location>
</feature>
<comment type="subcellular location">
    <subcellularLocation>
        <location evidence="1">Membrane</location>
        <topology evidence="1">Multi-pass membrane protein</topology>
    </subcellularLocation>
</comment>
<protein>
    <submittedName>
        <fullName evidence="8">Major facilitator superfamily transporter</fullName>
    </submittedName>
</protein>
<dbReference type="Pfam" id="PF07690">
    <property type="entry name" value="MFS_1"/>
    <property type="match status" value="1"/>
</dbReference>
<evidence type="ECO:0000313" key="8">
    <source>
        <dbReference type="EMBL" id="KAK1758911.1"/>
    </source>
</evidence>
<dbReference type="PANTHER" id="PTHR23502:SF38">
    <property type="entry name" value="POLYAMINE TRANSPORTER 4"/>
    <property type="match status" value="1"/>
</dbReference>
<feature type="region of interest" description="Disordered" evidence="5">
    <location>
        <begin position="1"/>
        <end position="47"/>
    </location>
</feature>
<dbReference type="SUPFAM" id="SSF103473">
    <property type="entry name" value="MFS general substrate transporter"/>
    <property type="match status" value="1"/>
</dbReference>
<keyword evidence="3 6" id="KW-1133">Transmembrane helix</keyword>
<gene>
    <name evidence="8" type="ORF">QBC47DRAFT_370736</name>
</gene>
<organism evidence="8 9">
    <name type="scientific">Echria macrotheca</name>
    <dbReference type="NCBI Taxonomy" id="438768"/>
    <lineage>
        <taxon>Eukaryota</taxon>
        <taxon>Fungi</taxon>
        <taxon>Dikarya</taxon>
        <taxon>Ascomycota</taxon>
        <taxon>Pezizomycotina</taxon>
        <taxon>Sordariomycetes</taxon>
        <taxon>Sordariomycetidae</taxon>
        <taxon>Sordariales</taxon>
        <taxon>Schizotheciaceae</taxon>
        <taxon>Echria</taxon>
    </lineage>
</organism>
<dbReference type="PANTHER" id="PTHR23502">
    <property type="entry name" value="MAJOR FACILITATOR SUPERFAMILY"/>
    <property type="match status" value="1"/>
</dbReference>
<dbReference type="InterPro" id="IPR020846">
    <property type="entry name" value="MFS_dom"/>
</dbReference>
<dbReference type="CDD" id="cd17323">
    <property type="entry name" value="MFS_Tpo1_MDR_like"/>
    <property type="match status" value="1"/>
</dbReference>
<dbReference type="AlphaFoldDB" id="A0AAJ0BIM1"/>
<feature type="transmembrane region" description="Helical" evidence="6">
    <location>
        <begin position="137"/>
        <end position="157"/>
    </location>
</feature>
<dbReference type="EMBL" id="MU839828">
    <property type="protein sequence ID" value="KAK1758911.1"/>
    <property type="molecule type" value="Genomic_DNA"/>
</dbReference>
<feature type="transmembrane region" description="Helical" evidence="6">
    <location>
        <begin position="377"/>
        <end position="395"/>
    </location>
</feature>
<evidence type="ECO:0000259" key="7">
    <source>
        <dbReference type="PROSITE" id="PS50850"/>
    </source>
</evidence>
<dbReference type="PROSITE" id="PS50850">
    <property type="entry name" value="MFS"/>
    <property type="match status" value="1"/>
</dbReference>
<feature type="transmembrane region" description="Helical" evidence="6">
    <location>
        <begin position="229"/>
        <end position="249"/>
    </location>
</feature>
<evidence type="ECO:0000313" key="9">
    <source>
        <dbReference type="Proteomes" id="UP001239445"/>
    </source>
</evidence>
<dbReference type="GO" id="GO:0015606">
    <property type="term" value="F:spermidine transmembrane transporter activity"/>
    <property type="evidence" value="ECO:0007669"/>
    <property type="project" value="TreeGrafter"/>
</dbReference>
<dbReference type="GO" id="GO:0005886">
    <property type="term" value="C:plasma membrane"/>
    <property type="evidence" value="ECO:0007669"/>
    <property type="project" value="TreeGrafter"/>
</dbReference>
<evidence type="ECO:0000256" key="5">
    <source>
        <dbReference type="SAM" id="MobiDB-lite"/>
    </source>
</evidence>
<feature type="transmembrane region" description="Helical" evidence="6">
    <location>
        <begin position="295"/>
        <end position="314"/>
    </location>
</feature>
<dbReference type="InterPro" id="IPR011701">
    <property type="entry name" value="MFS"/>
</dbReference>
<comment type="caution">
    <text evidence="8">The sequence shown here is derived from an EMBL/GenBank/DDBJ whole genome shotgun (WGS) entry which is preliminary data.</text>
</comment>
<keyword evidence="9" id="KW-1185">Reference proteome</keyword>
<feature type="transmembrane region" description="Helical" evidence="6">
    <location>
        <begin position="401"/>
        <end position="425"/>
    </location>
</feature>
<feature type="transmembrane region" description="Helical" evidence="6">
    <location>
        <begin position="163"/>
        <end position="184"/>
    </location>
</feature>
<feature type="transmembrane region" description="Helical" evidence="6">
    <location>
        <begin position="334"/>
        <end position="357"/>
    </location>
</feature>
<sequence length="507" mass="55709">MTTPPIPTMDRTIDEEKQIDGPSPADTTDSDDTVADKASTDSDRARQAAEWDWNADPHNPYNWPQWKKVAQVVNISSIAFVASMGTSILSAAPTQLQAEFGVTITQSLLPLSLYVFALGLGPVFGGPLSETVGRYPVFLGGLIGGTLFTLGAGLTHSFAGLNILRFLAGFCFAPSLAISTGTLNETFKPVERGIPSTFFVLMPFLGPGIAPVLGAFITQRKGWRWTQYTMLFFCALSFLLIIPLGAETFHPILRRRRARALHHPLPPSIPLSTQIRTFATITVLRPMHMLFTEPIVGLVCLYVSLNFATLYTFFAGVPYTFSTVYHFSTEQTGLVFISVVIGCVLGTLTIILCDIFLYRRQIPLHPPHSVPPEYRLYPAMFGSVGLPVALFWLAWTAREEISWASPAVALIPFAWGNLCVFISTLQFTVDTYTGSVVASATSANSLTRYGLGGAFPLFAVQMYEKLGIAWATSLLGFISLALMPVPWIFFKYGKKIRGYSKYETPTY</sequence>
<feature type="transmembrane region" description="Helical" evidence="6">
    <location>
        <begin position="104"/>
        <end position="125"/>
    </location>
</feature>
<evidence type="ECO:0000256" key="4">
    <source>
        <dbReference type="ARBA" id="ARBA00023136"/>
    </source>
</evidence>
<name>A0AAJ0BIM1_9PEZI</name>
<feature type="compositionally biased region" description="Basic and acidic residues" evidence="5">
    <location>
        <begin position="34"/>
        <end position="47"/>
    </location>
</feature>
<proteinExistence type="predicted"/>
<dbReference type="GO" id="GO:0000297">
    <property type="term" value="F:spermine transmembrane transporter activity"/>
    <property type="evidence" value="ECO:0007669"/>
    <property type="project" value="TreeGrafter"/>
</dbReference>
<evidence type="ECO:0000256" key="6">
    <source>
        <dbReference type="SAM" id="Phobius"/>
    </source>
</evidence>
<dbReference type="Proteomes" id="UP001239445">
    <property type="component" value="Unassembled WGS sequence"/>
</dbReference>
<feature type="transmembrane region" description="Helical" evidence="6">
    <location>
        <begin position="469"/>
        <end position="490"/>
    </location>
</feature>
<keyword evidence="4 6" id="KW-0472">Membrane</keyword>
<keyword evidence="2 6" id="KW-0812">Transmembrane</keyword>
<dbReference type="Gene3D" id="1.20.1250.20">
    <property type="entry name" value="MFS general substrate transporter like domains"/>
    <property type="match status" value="1"/>
</dbReference>
<dbReference type="InterPro" id="IPR036259">
    <property type="entry name" value="MFS_trans_sf"/>
</dbReference>
<evidence type="ECO:0000256" key="3">
    <source>
        <dbReference type="ARBA" id="ARBA00022989"/>
    </source>
</evidence>
<feature type="transmembrane region" description="Helical" evidence="6">
    <location>
        <begin position="196"/>
        <end position="217"/>
    </location>
</feature>
<accession>A0AAJ0BIM1</accession>
<evidence type="ECO:0000256" key="2">
    <source>
        <dbReference type="ARBA" id="ARBA00022692"/>
    </source>
</evidence>
<evidence type="ECO:0000256" key="1">
    <source>
        <dbReference type="ARBA" id="ARBA00004141"/>
    </source>
</evidence>
<feature type="transmembrane region" description="Helical" evidence="6">
    <location>
        <begin position="72"/>
        <end position="92"/>
    </location>
</feature>
<reference evidence="8" key="1">
    <citation type="submission" date="2023-06" db="EMBL/GenBank/DDBJ databases">
        <title>Genome-scale phylogeny and comparative genomics of the fungal order Sordariales.</title>
        <authorList>
            <consortium name="Lawrence Berkeley National Laboratory"/>
            <person name="Hensen N."/>
            <person name="Bonometti L."/>
            <person name="Westerberg I."/>
            <person name="Brannstrom I.O."/>
            <person name="Guillou S."/>
            <person name="Cros-Aarteil S."/>
            <person name="Calhoun S."/>
            <person name="Haridas S."/>
            <person name="Kuo A."/>
            <person name="Mondo S."/>
            <person name="Pangilinan J."/>
            <person name="Riley R."/>
            <person name="Labutti K."/>
            <person name="Andreopoulos B."/>
            <person name="Lipzen A."/>
            <person name="Chen C."/>
            <person name="Yanf M."/>
            <person name="Daum C."/>
            <person name="Ng V."/>
            <person name="Clum A."/>
            <person name="Steindorff A."/>
            <person name="Ohm R."/>
            <person name="Martin F."/>
            <person name="Silar P."/>
            <person name="Natvig D."/>
            <person name="Lalanne C."/>
            <person name="Gautier V."/>
            <person name="Ament-Velasquez S.L."/>
            <person name="Kruys A."/>
            <person name="Hutchinson M.I."/>
            <person name="Powell A.J."/>
            <person name="Barry K."/>
            <person name="Miller A.N."/>
            <person name="Grigoriev I.V."/>
            <person name="Debuchy R."/>
            <person name="Gladieux P."/>
            <person name="Thoren M.H."/>
            <person name="Johannesson H."/>
        </authorList>
    </citation>
    <scope>NUCLEOTIDE SEQUENCE</scope>
    <source>
        <strain evidence="8">PSN4</strain>
    </source>
</reference>